<keyword evidence="3" id="KW-1185">Reference proteome</keyword>
<organism evidence="2 3">
    <name type="scientific">Saccharothrix longispora</name>
    <dbReference type="NCBI Taxonomy" id="33920"/>
    <lineage>
        <taxon>Bacteria</taxon>
        <taxon>Bacillati</taxon>
        <taxon>Actinomycetota</taxon>
        <taxon>Actinomycetes</taxon>
        <taxon>Pseudonocardiales</taxon>
        <taxon>Pseudonocardiaceae</taxon>
        <taxon>Saccharothrix</taxon>
    </lineage>
</organism>
<feature type="compositionally biased region" description="Polar residues" evidence="1">
    <location>
        <begin position="57"/>
        <end position="67"/>
    </location>
</feature>
<gene>
    <name evidence="2" type="ORF">J2S66_002848</name>
</gene>
<sequence>MRRRWEVPAGRDNALISLLDAFELVVTDNAGFDPQVDVSKTEQALRGTAITCRRSPVTWSTPASGSSPRPAATRRPGHRRRPPGVTTAGGRLWPPGRRVHVVGVAGPRRSRDPADAL</sequence>
<protein>
    <submittedName>
        <fullName evidence="2">Uncharacterized protein</fullName>
    </submittedName>
</protein>
<dbReference type="Proteomes" id="UP001268819">
    <property type="component" value="Unassembled WGS sequence"/>
</dbReference>
<evidence type="ECO:0000256" key="1">
    <source>
        <dbReference type="SAM" id="MobiDB-lite"/>
    </source>
</evidence>
<comment type="caution">
    <text evidence="2">The sequence shown here is derived from an EMBL/GenBank/DDBJ whole genome shotgun (WGS) entry which is preliminary data.</text>
</comment>
<reference evidence="2 3" key="1">
    <citation type="submission" date="2023-07" db="EMBL/GenBank/DDBJ databases">
        <title>Sequencing the genomes of 1000 actinobacteria strains.</title>
        <authorList>
            <person name="Klenk H.-P."/>
        </authorList>
    </citation>
    <scope>NUCLEOTIDE SEQUENCE [LARGE SCALE GENOMIC DNA]</scope>
    <source>
        <strain evidence="2 3">DSM 43749</strain>
    </source>
</reference>
<accession>A0ABU1PX47</accession>
<proteinExistence type="predicted"/>
<feature type="region of interest" description="Disordered" evidence="1">
    <location>
        <begin position="55"/>
        <end position="117"/>
    </location>
</feature>
<evidence type="ECO:0000313" key="3">
    <source>
        <dbReference type="Proteomes" id="UP001268819"/>
    </source>
</evidence>
<name>A0ABU1PX47_9PSEU</name>
<evidence type="ECO:0000313" key="2">
    <source>
        <dbReference type="EMBL" id="MDR6594464.1"/>
    </source>
</evidence>
<dbReference type="RefSeq" id="WP_344960018.1">
    <property type="nucleotide sequence ID" value="NZ_BAAAXB010000001.1"/>
</dbReference>
<dbReference type="EMBL" id="JAVDSG010000001">
    <property type="protein sequence ID" value="MDR6594464.1"/>
    <property type="molecule type" value="Genomic_DNA"/>
</dbReference>